<feature type="domain" description="Antitoxin SocA-like Panacea" evidence="1">
    <location>
        <begin position="34"/>
        <end position="141"/>
    </location>
</feature>
<accession>A0A450TVB2</accession>
<reference evidence="2" key="1">
    <citation type="submission" date="2019-02" db="EMBL/GenBank/DDBJ databases">
        <authorList>
            <person name="Gruber-Vodicka R. H."/>
            <person name="Seah K. B. B."/>
        </authorList>
    </citation>
    <scope>NUCLEOTIDE SEQUENCE</scope>
    <source>
        <strain evidence="2">BECK_BZ131</strain>
    </source>
</reference>
<protein>
    <submittedName>
        <fullName evidence="2">Uncharacterized phage-associated protein</fullName>
    </submittedName>
</protein>
<dbReference type="InterPro" id="IPR025272">
    <property type="entry name" value="SocA_Panacea"/>
</dbReference>
<dbReference type="EMBL" id="CAADFE010000041">
    <property type="protein sequence ID" value="VFJ72940.1"/>
    <property type="molecule type" value="Genomic_DNA"/>
</dbReference>
<proteinExistence type="predicted"/>
<dbReference type="AlphaFoldDB" id="A0A450TVB2"/>
<gene>
    <name evidence="2" type="ORF">BECKFW1821C_GA0114237_10413</name>
</gene>
<sequence length="171" mass="19851">MNETKKADYTPSHVANFFLDKAEEEGIPITQMKLQKLVYIGYGWCLAVLDVKLFDEHIGVWQHGPVIASLYHEFKRYGSHHIAEKSVKFDLDNKLTLEPSIPHIDKANHKVIEVLTIVWNSYKPLSAWALRDKTHENGTPWSTAKNNCHDYLEDDSIKNHFHEKIQEYLHG</sequence>
<evidence type="ECO:0000313" key="2">
    <source>
        <dbReference type="EMBL" id="VFJ72940.1"/>
    </source>
</evidence>
<organism evidence="2">
    <name type="scientific">Candidatus Kentrum sp. FW</name>
    <dbReference type="NCBI Taxonomy" id="2126338"/>
    <lineage>
        <taxon>Bacteria</taxon>
        <taxon>Pseudomonadati</taxon>
        <taxon>Pseudomonadota</taxon>
        <taxon>Gammaproteobacteria</taxon>
        <taxon>Candidatus Kentrum</taxon>
    </lineage>
</organism>
<name>A0A450TVB2_9GAMM</name>
<evidence type="ECO:0000259" key="1">
    <source>
        <dbReference type="Pfam" id="PF13274"/>
    </source>
</evidence>
<dbReference type="Pfam" id="PF13274">
    <property type="entry name" value="SocA_Panacea"/>
    <property type="match status" value="1"/>
</dbReference>